<protein>
    <submittedName>
        <fullName evidence="1">Uncharacterized protein</fullName>
    </submittedName>
</protein>
<organism evidence="1 2">
    <name type="scientific">Legionella lytica</name>
    <dbReference type="NCBI Taxonomy" id="96232"/>
    <lineage>
        <taxon>Bacteria</taxon>
        <taxon>Pseudomonadati</taxon>
        <taxon>Pseudomonadota</taxon>
        <taxon>Gammaproteobacteria</taxon>
        <taxon>Legionellales</taxon>
        <taxon>Legionellaceae</taxon>
        <taxon>Legionella</taxon>
    </lineage>
</organism>
<dbReference type="EMBL" id="CP071527">
    <property type="protein sequence ID" value="USQ14292.1"/>
    <property type="molecule type" value="Genomic_DNA"/>
</dbReference>
<sequence length="103" mass="11774">MYDALKIYCDRSNPTISDWEFLLAAKGEYGKNLTPQYKSTELEYLIKQLDANNQKFNDIGTGLKQIKNQINIAIQSYLNRYDKGSDTDALHQPKVAVMKVIQA</sequence>
<dbReference type="Proteomes" id="UP001057474">
    <property type="component" value="Chromosome"/>
</dbReference>
<keyword evidence="2" id="KW-1185">Reference proteome</keyword>
<dbReference type="RefSeq" id="WP_252580868.1">
    <property type="nucleotide sequence ID" value="NZ_CP071527.1"/>
</dbReference>
<reference evidence="1" key="1">
    <citation type="submission" date="2021-03" db="EMBL/GenBank/DDBJ databases">
        <title>Legionella lytica PCM 2298.</title>
        <authorList>
            <person name="Koper P."/>
        </authorList>
    </citation>
    <scope>NUCLEOTIDE SEQUENCE</scope>
    <source>
        <strain evidence="1">PCM 2298</strain>
    </source>
</reference>
<name>A0ABY4Y9J1_9GAMM</name>
<evidence type="ECO:0000313" key="2">
    <source>
        <dbReference type="Proteomes" id="UP001057474"/>
    </source>
</evidence>
<proteinExistence type="predicted"/>
<gene>
    <name evidence="1" type="ORF">J2N86_02880</name>
</gene>
<accession>A0ABY4Y9J1</accession>
<evidence type="ECO:0000313" key="1">
    <source>
        <dbReference type="EMBL" id="USQ14292.1"/>
    </source>
</evidence>